<name>A0A699L296_TANCI</name>
<comment type="caution">
    <text evidence="1">The sequence shown here is derived from an EMBL/GenBank/DDBJ whole genome shotgun (WGS) entry which is preliminary data.</text>
</comment>
<sequence>SQIRDNSKTGLGFTSYNTVAPPPTSLFAPPSIDLSNSGLEEFQHPEFIGYGPKDSKNVCIDILNEIKKAPGAPIIEDWVSDSDEDESEEMVLKSKNGQHKAEQANPPMNSGIVPINTARQSSSRAASPVSAARHINTVASKPIMNIKKPRQNALQKTHSLSRRPFYQQTALKNRNLNNNVNAAKANFINTAKANSVNTAKGNIVTRAVGNQGFNVVQSSACCVWRPKIKV</sequence>
<reference evidence="1" key="1">
    <citation type="journal article" date="2019" name="Sci. Rep.">
        <title>Draft genome of Tanacetum cinerariifolium, the natural source of mosquito coil.</title>
        <authorList>
            <person name="Yamashiro T."/>
            <person name="Shiraishi A."/>
            <person name="Satake H."/>
            <person name="Nakayama K."/>
        </authorList>
    </citation>
    <scope>NUCLEOTIDE SEQUENCE</scope>
</reference>
<feature type="non-terminal residue" evidence="1">
    <location>
        <position position="1"/>
    </location>
</feature>
<dbReference type="EMBL" id="BKCJ010573951">
    <property type="protein sequence ID" value="GFB20071.1"/>
    <property type="molecule type" value="Genomic_DNA"/>
</dbReference>
<dbReference type="AlphaFoldDB" id="A0A699L296"/>
<protein>
    <submittedName>
        <fullName evidence="1">Uncharacterized protein</fullName>
    </submittedName>
</protein>
<gene>
    <name evidence="1" type="ORF">Tci_692042</name>
</gene>
<proteinExistence type="predicted"/>
<organism evidence="1">
    <name type="scientific">Tanacetum cinerariifolium</name>
    <name type="common">Dalmatian daisy</name>
    <name type="synonym">Chrysanthemum cinerariifolium</name>
    <dbReference type="NCBI Taxonomy" id="118510"/>
    <lineage>
        <taxon>Eukaryota</taxon>
        <taxon>Viridiplantae</taxon>
        <taxon>Streptophyta</taxon>
        <taxon>Embryophyta</taxon>
        <taxon>Tracheophyta</taxon>
        <taxon>Spermatophyta</taxon>
        <taxon>Magnoliopsida</taxon>
        <taxon>eudicotyledons</taxon>
        <taxon>Gunneridae</taxon>
        <taxon>Pentapetalae</taxon>
        <taxon>asterids</taxon>
        <taxon>campanulids</taxon>
        <taxon>Asterales</taxon>
        <taxon>Asteraceae</taxon>
        <taxon>Asteroideae</taxon>
        <taxon>Anthemideae</taxon>
        <taxon>Anthemidinae</taxon>
        <taxon>Tanacetum</taxon>
    </lineage>
</organism>
<evidence type="ECO:0000313" key="1">
    <source>
        <dbReference type="EMBL" id="GFB20071.1"/>
    </source>
</evidence>
<accession>A0A699L296</accession>